<sequence length="382" mass="43644">MNKPLLEIEPKELKFIFELKKQSSCTVQLTNNTYQYVAFKVKTTSPKKYSVRPNVGVLMPKSSCEFIVTMQAQKVAPADLVCKDKFLILSTTVPVGTTDEDVTSSMFVKDGSRYVEENKLKVVLTSPPHSPELSPINGTFKKGIAYEKQQIFSRDEIFSSEEMVVKGAEHKMADEELKHEEEMELKPEDVAFQVVKDAGQRMVNEELLHEKEMELKPEQAVAIQVVEDGGEHKMVNEELKHAREMNLKPQEDLVLNTAKDFEELKPEKDVELNTVKDVEELKPEKKAELEVSERVEELKLIEVIEEMNLKLNELGSKLNEAEMTVLKLTEERRVSNQEIRMLQEKLADLSKIGVRKVQVGFPLLYVCMVALISVFLGYRLHC</sequence>
<evidence type="ECO:0000313" key="1">
    <source>
        <dbReference type="EMBL" id="KAI4301864.1"/>
    </source>
</evidence>
<accession>A0ACB9KWK8</accession>
<dbReference type="Proteomes" id="UP000828941">
    <property type="component" value="Chromosome 13"/>
</dbReference>
<dbReference type="EMBL" id="CM039438">
    <property type="protein sequence ID" value="KAI4301864.1"/>
    <property type="molecule type" value="Genomic_DNA"/>
</dbReference>
<keyword evidence="2" id="KW-1185">Reference proteome</keyword>
<comment type="caution">
    <text evidence="1">The sequence shown here is derived from an EMBL/GenBank/DDBJ whole genome shotgun (WGS) entry which is preliminary data.</text>
</comment>
<name>A0ACB9KWK8_BAUVA</name>
<organism evidence="1 2">
    <name type="scientific">Bauhinia variegata</name>
    <name type="common">Purple orchid tree</name>
    <name type="synonym">Phanera variegata</name>
    <dbReference type="NCBI Taxonomy" id="167791"/>
    <lineage>
        <taxon>Eukaryota</taxon>
        <taxon>Viridiplantae</taxon>
        <taxon>Streptophyta</taxon>
        <taxon>Embryophyta</taxon>
        <taxon>Tracheophyta</taxon>
        <taxon>Spermatophyta</taxon>
        <taxon>Magnoliopsida</taxon>
        <taxon>eudicotyledons</taxon>
        <taxon>Gunneridae</taxon>
        <taxon>Pentapetalae</taxon>
        <taxon>rosids</taxon>
        <taxon>fabids</taxon>
        <taxon>Fabales</taxon>
        <taxon>Fabaceae</taxon>
        <taxon>Cercidoideae</taxon>
        <taxon>Cercideae</taxon>
        <taxon>Bauhiniinae</taxon>
        <taxon>Bauhinia</taxon>
    </lineage>
</organism>
<evidence type="ECO:0000313" key="2">
    <source>
        <dbReference type="Proteomes" id="UP000828941"/>
    </source>
</evidence>
<gene>
    <name evidence="1" type="ORF">L6164_035102</name>
</gene>
<protein>
    <submittedName>
        <fullName evidence="1">Uncharacterized protein</fullName>
    </submittedName>
</protein>
<proteinExistence type="predicted"/>
<reference evidence="1 2" key="1">
    <citation type="journal article" date="2022" name="DNA Res.">
        <title>Chromosomal-level genome assembly of the orchid tree Bauhinia variegata (Leguminosae; Cercidoideae) supports the allotetraploid origin hypothesis of Bauhinia.</title>
        <authorList>
            <person name="Zhong Y."/>
            <person name="Chen Y."/>
            <person name="Zheng D."/>
            <person name="Pang J."/>
            <person name="Liu Y."/>
            <person name="Luo S."/>
            <person name="Meng S."/>
            <person name="Qian L."/>
            <person name="Wei D."/>
            <person name="Dai S."/>
            <person name="Zhou R."/>
        </authorList>
    </citation>
    <scope>NUCLEOTIDE SEQUENCE [LARGE SCALE GENOMIC DNA]</scope>
    <source>
        <strain evidence="1">BV-YZ2020</strain>
    </source>
</reference>